<dbReference type="VEuPathDB" id="VectorBase:PPAI007787"/>
<dbReference type="GO" id="GO:0003729">
    <property type="term" value="F:mRNA binding"/>
    <property type="evidence" value="ECO:0007669"/>
    <property type="project" value="InterPro"/>
</dbReference>
<evidence type="ECO:0000256" key="1">
    <source>
        <dbReference type="ARBA" id="ARBA00005655"/>
    </source>
</evidence>
<dbReference type="PANTHER" id="PTHR12375">
    <property type="entry name" value="RNA-BINDING PROTEIN LUC7-RELATED"/>
    <property type="match status" value="1"/>
</dbReference>
<dbReference type="GO" id="GO:0006376">
    <property type="term" value="P:mRNA splice site recognition"/>
    <property type="evidence" value="ECO:0007669"/>
    <property type="project" value="InterPro"/>
</dbReference>
<evidence type="ECO:0000313" key="3">
    <source>
        <dbReference type="Proteomes" id="UP000092462"/>
    </source>
</evidence>
<organism evidence="2 3">
    <name type="scientific">Phlebotomus papatasi</name>
    <name type="common">Sandfly</name>
    <dbReference type="NCBI Taxonomy" id="29031"/>
    <lineage>
        <taxon>Eukaryota</taxon>
        <taxon>Metazoa</taxon>
        <taxon>Ecdysozoa</taxon>
        <taxon>Arthropoda</taxon>
        <taxon>Hexapoda</taxon>
        <taxon>Insecta</taxon>
        <taxon>Pterygota</taxon>
        <taxon>Neoptera</taxon>
        <taxon>Endopterygota</taxon>
        <taxon>Diptera</taxon>
        <taxon>Nematocera</taxon>
        <taxon>Psychodoidea</taxon>
        <taxon>Psychodidae</taxon>
        <taxon>Phlebotomus</taxon>
        <taxon>Phlebotomus</taxon>
    </lineage>
</organism>
<sequence>MTATDQMRAMLDQLMGTGRNGEANRYTLKFNDGKVCKSFLLGCCPHEILASTKMPIAFSVKMWIEKMLNRPICKYN</sequence>
<accession>A0A1B0DI03</accession>
<dbReference type="Proteomes" id="UP000092462">
    <property type="component" value="Unassembled WGS sequence"/>
</dbReference>
<name>A0A1B0DI03_PHLPP</name>
<dbReference type="VEuPathDB" id="VectorBase:PPAPM1_010946"/>
<dbReference type="GO" id="GO:0005685">
    <property type="term" value="C:U1 snRNP"/>
    <property type="evidence" value="ECO:0007669"/>
    <property type="project" value="InterPro"/>
</dbReference>
<evidence type="ECO:0000313" key="2">
    <source>
        <dbReference type="EnsemblMetazoa" id="PPAI007787-PA"/>
    </source>
</evidence>
<protein>
    <submittedName>
        <fullName evidence="2">Uncharacterized protein</fullName>
    </submittedName>
</protein>
<comment type="similarity">
    <text evidence="1">Belongs to the Luc7 family.</text>
</comment>
<keyword evidence="3" id="KW-1185">Reference proteome</keyword>
<dbReference type="AlphaFoldDB" id="A0A1B0DI03"/>
<dbReference type="EMBL" id="AJVK01015438">
    <property type="status" value="NOT_ANNOTATED_CDS"/>
    <property type="molecule type" value="Genomic_DNA"/>
</dbReference>
<dbReference type="EnsemblMetazoa" id="PPAI007787-RA">
    <property type="protein sequence ID" value="PPAI007787-PA"/>
    <property type="gene ID" value="PPAI007787"/>
</dbReference>
<dbReference type="InterPro" id="IPR004882">
    <property type="entry name" value="Luc7-rel"/>
</dbReference>
<dbReference type="Pfam" id="PF03194">
    <property type="entry name" value="LUC7"/>
    <property type="match status" value="1"/>
</dbReference>
<reference evidence="2" key="1">
    <citation type="submission" date="2022-08" db="UniProtKB">
        <authorList>
            <consortium name="EnsemblMetazoa"/>
        </authorList>
    </citation>
    <scope>IDENTIFICATION</scope>
    <source>
        <strain evidence="2">Israel</strain>
    </source>
</reference>
<proteinExistence type="inferred from homology"/>